<dbReference type="PATRIC" id="fig|1122148.6.peg.690"/>
<organism evidence="3 4">
    <name type="scientific">Fructilactobacillus lindneri DSM 20690 = JCM 11027</name>
    <dbReference type="NCBI Taxonomy" id="1122148"/>
    <lineage>
        <taxon>Bacteria</taxon>
        <taxon>Bacillati</taxon>
        <taxon>Bacillota</taxon>
        <taxon>Bacilli</taxon>
        <taxon>Lactobacillales</taxon>
        <taxon>Lactobacillaceae</taxon>
        <taxon>Fructilactobacillus</taxon>
    </lineage>
</organism>
<dbReference type="EMBL" id="JQBT01000032">
    <property type="protein sequence ID" value="KRN79259.1"/>
    <property type="molecule type" value="Genomic_DNA"/>
</dbReference>
<reference evidence="3 4" key="1">
    <citation type="journal article" date="2015" name="Genome Announc.">
        <title>Expanding the biotechnology potential of lactobacilli through comparative genomics of 213 strains and associated genera.</title>
        <authorList>
            <person name="Sun Z."/>
            <person name="Harris H.M."/>
            <person name="McCann A."/>
            <person name="Guo C."/>
            <person name="Argimon S."/>
            <person name="Zhang W."/>
            <person name="Yang X."/>
            <person name="Jeffery I.B."/>
            <person name="Cooney J.C."/>
            <person name="Kagawa T.F."/>
            <person name="Liu W."/>
            <person name="Song Y."/>
            <person name="Salvetti E."/>
            <person name="Wrobel A."/>
            <person name="Rasinkangas P."/>
            <person name="Parkhill J."/>
            <person name="Rea M.C."/>
            <person name="O'Sullivan O."/>
            <person name="Ritari J."/>
            <person name="Douillard F.P."/>
            <person name="Paul Ross R."/>
            <person name="Yang R."/>
            <person name="Briner A.E."/>
            <person name="Felis G.E."/>
            <person name="de Vos W.M."/>
            <person name="Barrangou R."/>
            <person name="Klaenhammer T.R."/>
            <person name="Caufield P.W."/>
            <person name="Cui Y."/>
            <person name="Zhang H."/>
            <person name="O'Toole P.W."/>
        </authorList>
    </citation>
    <scope>NUCLEOTIDE SEQUENCE [LARGE SCALE GENOMIC DNA]</scope>
    <source>
        <strain evidence="3 4">DSM 20690</strain>
    </source>
</reference>
<dbReference type="Proteomes" id="UP000051565">
    <property type="component" value="Unassembled WGS sequence"/>
</dbReference>
<dbReference type="InterPro" id="IPR036165">
    <property type="entry name" value="YefM-like_sf"/>
</dbReference>
<dbReference type="Gene3D" id="6.10.250.330">
    <property type="match status" value="1"/>
</dbReference>
<dbReference type="InterPro" id="IPR051405">
    <property type="entry name" value="phD/YefM_antitoxin"/>
</dbReference>
<dbReference type="InterPro" id="IPR006442">
    <property type="entry name" value="Antitoxin_Phd/YefM"/>
</dbReference>
<accession>A0A0R2JQ65</accession>
<evidence type="ECO:0000256" key="1">
    <source>
        <dbReference type="ARBA" id="ARBA00009981"/>
    </source>
</evidence>
<name>A0A0R2JQ65_9LACO</name>
<sequence>MKGMILMEATTYSNFRNKLKSYIDKATNDYEPITIIRKDNRNAVLISAEEYNNMKENQFILGNPNNLKWLEESKMQAENGDLAHHKLLEDEDE</sequence>
<proteinExistence type="inferred from homology"/>
<dbReference type="AlphaFoldDB" id="A0A0R2JQ65"/>
<protein>
    <recommendedName>
        <fullName evidence="2">Antitoxin</fullName>
    </recommendedName>
</protein>
<dbReference type="Pfam" id="PF02604">
    <property type="entry name" value="PhdYeFM_antitox"/>
    <property type="match status" value="1"/>
</dbReference>
<gene>
    <name evidence="3" type="ORF">IV52_GL000668</name>
</gene>
<dbReference type="NCBIfam" id="TIGR01552">
    <property type="entry name" value="phd_fam"/>
    <property type="match status" value="1"/>
</dbReference>
<keyword evidence="4" id="KW-1185">Reference proteome</keyword>
<evidence type="ECO:0000313" key="3">
    <source>
        <dbReference type="EMBL" id="KRN79259.1"/>
    </source>
</evidence>
<comment type="function">
    <text evidence="2">Antitoxin component of a type II toxin-antitoxin (TA) system.</text>
</comment>
<dbReference type="PANTHER" id="PTHR33713">
    <property type="entry name" value="ANTITOXIN YAFN-RELATED"/>
    <property type="match status" value="1"/>
</dbReference>
<evidence type="ECO:0000256" key="2">
    <source>
        <dbReference type="RuleBase" id="RU362080"/>
    </source>
</evidence>
<comment type="caution">
    <text evidence="3">The sequence shown here is derived from an EMBL/GenBank/DDBJ whole genome shotgun (WGS) entry which is preliminary data.</text>
</comment>
<comment type="similarity">
    <text evidence="1 2">Belongs to the phD/YefM antitoxin family.</text>
</comment>
<evidence type="ECO:0000313" key="4">
    <source>
        <dbReference type="Proteomes" id="UP000051565"/>
    </source>
</evidence>
<dbReference type="SUPFAM" id="SSF143120">
    <property type="entry name" value="YefM-like"/>
    <property type="match status" value="1"/>
</dbReference>
<dbReference type="Gene3D" id="3.40.1620.10">
    <property type="entry name" value="YefM-like domain"/>
    <property type="match status" value="1"/>
</dbReference>
<dbReference type="STRING" id="53444.AYR59_06840"/>
<dbReference type="PANTHER" id="PTHR33713:SF6">
    <property type="entry name" value="ANTITOXIN YEFM"/>
    <property type="match status" value="1"/>
</dbReference>